<reference evidence="1" key="1">
    <citation type="submission" date="2018-02" db="EMBL/GenBank/DDBJ databases">
        <title>Rhizophora mucronata_Transcriptome.</title>
        <authorList>
            <person name="Meera S.P."/>
            <person name="Sreeshan A."/>
            <person name="Augustine A."/>
        </authorList>
    </citation>
    <scope>NUCLEOTIDE SEQUENCE</scope>
    <source>
        <tissue evidence="1">Leaf</tissue>
    </source>
</reference>
<name>A0A2P2N9F2_RHIMU</name>
<sequence length="38" mass="4203">MVQSLSQTLIIGRLFSYNLCKEMVVYTCLCCSIQGSGL</sequence>
<dbReference type="EMBL" id="GGEC01058624">
    <property type="protein sequence ID" value="MBX39108.1"/>
    <property type="molecule type" value="Transcribed_RNA"/>
</dbReference>
<organism evidence="1">
    <name type="scientific">Rhizophora mucronata</name>
    <name type="common">Asiatic mangrove</name>
    <dbReference type="NCBI Taxonomy" id="61149"/>
    <lineage>
        <taxon>Eukaryota</taxon>
        <taxon>Viridiplantae</taxon>
        <taxon>Streptophyta</taxon>
        <taxon>Embryophyta</taxon>
        <taxon>Tracheophyta</taxon>
        <taxon>Spermatophyta</taxon>
        <taxon>Magnoliopsida</taxon>
        <taxon>eudicotyledons</taxon>
        <taxon>Gunneridae</taxon>
        <taxon>Pentapetalae</taxon>
        <taxon>rosids</taxon>
        <taxon>fabids</taxon>
        <taxon>Malpighiales</taxon>
        <taxon>Rhizophoraceae</taxon>
        <taxon>Rhizophora</taxon>
    </lineage>
</organism>
<accession>A0A2P2N9F2</accession>
<evidence type="ECO:0000313" key="1">
    <source>
        <dbReference type="EMBL" id="MBX39108.1"/>
    </source>
</evidence>
<proteinExistence type="predicted"/>
<dbReference type="AlphaFoldDB" id="A0A2P2N9F2"/>
<protein>
    <submittedName>
        <fullName evidence="1">Uncharacterized protein</fullName>
    </submittedName>
</protein>